<proteinExistence type="predicted"/>
<dbReference type="Gene3D" id="3.40.630.30">
    <property type="match status" value="1"/>
</dbReference>
<dbReference type="EC" id="2.3.1.-" evidence="2"/>
<dbReference type="InterPro" id="IPR016181">
    <property type="entry name" value="Acyl_CoA_acyltransferase"/>
</dbReference>
<keyword evidence="2" id="KW-0012">Acyltransferase</keyword>
<protein>
    <submittedName>
        <fullName evidence="2">GNAT family N-acetyltransferase</fullName>
        <ecNumber evidence="2">2.3.1.-</ecNumber>
    </submittedName>
</protein>
<gene>
    <name evidence="2" type="ORF">ACFQPF_05210</name>
</gene>
<evidence type="ECO:0000259" key="1">
    <source>
        <dbReference type="Pfam" id="PF00583"/>
    </source>
</evidence>
<dbReference type="GO" id="GO:0016746">
    <property type="term" value="F:acyltransferase activity"/>
    <property type="evidence" value="ECO:0007669"/>
    <property type="project" value="UniProtKB-KW"/>
</dbReference>
<dbReference type="EMBL" id="JBHTCP010000010">
    <property type="protein sequence ID" value="MFC7371068.1"/>
    <property type="molecule type" value="Genomic_DNA"/>
</dbReference>
<dbReference type="Pfam" id="PF00583">
    <property type="entry name" value="Acetyltransf_1"/>
    <property type="match status" value="1"/>
</dbReference>
<feature type="domain" description="N-acetyltransferase" evidence="1">
    <location>
        <begin position="33"/>
        <end position="116"/>
    </location>
</feature>
<evidence type="ECO:0000313" key="2">
    <source>
        <dbReference type="EMBL" id="MFC7371068.1"/>
    </source>
</evidence>
<sequence length="130" mass="15192">MEKELQFHPSEINHKSIKYIDEFYYQIQNFSCENSSMERFLKKEAHYADITREACTTVIYVNELAAYYTLLRTPIEAETDADMALHIARLAVDNKYKGKGLGTFLVKQIVDNAYQVNESFITTDALYDKW</sequence>
<organism evidence="2 3">
    <name type="scientific">Fictibacillus iocasae</name>
    <dbReference type="NCBI Taxonomy" id="2715437"/>
    <lineage>
        <taxon>Bacteria</taxon>
        <taxon>Bacillati</taxon>
        <taxon>Bacillota</taxon>
        <taxon>Bacilli</taxon>
        <taxon>Bacillales</taxon>
        <taxon>Fictibacillaceae</taxon>
        <taxon>Fictibacillus</taxon>
    </lineage>
</organism>
<dbReference type="Proteomes" id="UP001596549">
    <property type="component" value="Unassembled WGS sequence"/>
</dbReference>
<name>A0ABW2NPE8_9BACL</name>
<dbReference type="SUPFAM" id="SSF55729">
    <property type="entry name" value="Acyl-CoA N-acyltransferases (Nat)"/>
    <property type="match status" value="1"/>
</dbReference>
<comment type="caution">
    <text evidence="2">The sequence shown here is derived from an EMBL/GenBank/DDBJ whole genome shotgun (WGS) entry which is preliminary data.</text>
</comment>
<reference evidence="3" key="1">
    <citation type="journal article" date="2019" name="Int. J. Syst. Evol. Microbiol.">
        <title>The Global Catalogue of Microorganisms (GCM) 10K type strain sequencing project: providing services to taxonomists for standard genome sequencing and annotation.</title>
        <authorList>
            <consortium name="The Broad Institute Genomics Platform"/>
            <consortium name="The Broad Institute Genome Sequencing Center for Infectious Disease"/>
            <person name="Wu L."/>
            <person name="Ma J."/>
        </authorList>
    </citation>
    <scope>NUCLEOTIDE SEQUENCE [LARGE SCALE GENOMIC DNA]</scope>
    <source>
        <strain evidence="3">NBRC 106396</strain>
    </source>
</reference>
<keyword evidence="2" id="KW-0808">Transferase</keyword>
<dbReference type="RefSeq" id="WP_379747277.1">
    <property type="nucleotide sequence ID" value="NZ_JBHTCP010000010.1"/>
</dbReference>
<accession>A0ABW2NPE8</accession>
<dbReference type="InterPro" id="IPR000182">
    <property type="entry name" value="GNAT_dom"/>
</dbReference>
<keyword evidence="3" id="KW-1185">Reference proteome</keyword>
<dbReference type="CDD" id="cd04301">
    <property type="entry name" value="NAT_SF"/>
    <property type="match status" value="1"/>
</dbReference>
<evidence type="ECO:0000313" key="3">
    <source>
        <dbReference type="Proteomes" id="UP001596549"/>
    </source>
</evidence>